<dbReference type="Pfam" id="PF03171">
    <property type="entry name" value="2OG-FeII_Oxy"/>
    <property type="match status" value="1"/>
</dbReference>
<evidence type="ECO:0000256" key="1">
    <source>
        <dbReference type="ARBA" id="ARBA00008056"/>
    </source>
</evidence>
<proteinExistence type="inferred from homology"/>
<keyword evidence="4 5" id="KW-0408">Iron</keyword>
<gene>
    <name evidence="7" type="ORF">AMATHDRAFT_155895</name>
</gene>
<dbReference type="Proteomes" id="UP000242287">
    <property type="component" value="Unassembled WGS sequence"/>
</dbReference>
<dbReference type="PANTHER" id="PTHR10209:SF881">
    <property type="entry name" value="FI07970P-RELATED"/>
    <property type="match status" value="1"/>
</dbReference>
<accession>A0A2A9ND90</accession>
<dbReference type="GO" id="GO:0016491">
    <property type="term" value="F:oxidoreductase activity"/>
    <property type="evidence" value="ECO:0007669"/>
    <property type="project" value="UniProtKB-KW"/>
</dbReference>
<dbReference type="EMBL" id="KZ302220">
    <property type="protein sequence ID" value="PFH46221.1"/>
    <property type="molecule type" value="Genomic_DNA"/>
</dbReference>
<dbReference type="InterPro" id="IPR005123">
    <property type="entry name" value="Oxoglu/Fe-dep_dioxygenase_dom"/>
</dbReference>
<dbReference type="Pfam" id="PF14226">
    <property type="entry name" value="DIOX_N"/>
    <property type="match status" value="1"/>
</dbReference>
<evidence type="ECO:0000313" key="7">
    <source>
        <dbReference type="EMBL" id="PFH46221.1"/>
    </source>
</evidence>
<dbReference type="InterPro" id="IPR027443">
    <property type="entry name" value="IPNS-like_sf"/>
</dbReference>
<name>A0A2A9ND90_9AGAR</name>
<dbReference type="PRINTS" id="PR00682">
    <property type="entry name" value="IPNSYNTHASE"/>
</dbReference>
<dbReference type="InterPro" id="IPR044861">
    <property type="entry name" value="IPNS-like_FE2OG_OXY"/>
</dbReference>
<evidence type="ECO:0000313" key="8">
    <source>
        <dbReference type="Proteomes" id="UP000242287"/>
    </source>
</evidence>
<dbReference type="AlphaFoldDB" id="A0A2A9ND90"/>
<protein>
    <recommendedName>
        <fullName evidence="6">Fe2OG dioxygenase domain-containing protein</fullName>
    </recommendedName>
</protein>
<sequence>MPFDRIPVIDLADIKSSDTNLRHALAKQVRNACINVGFFYVKNHGISEDVISETVNMSAQFFNLPSESKMKVDNKQTTNFKGYAPLRDRNKNGKRSGRLHEAFQFGWEVIEKETEEVRGEEMDGVMTGANIWPTDVPNFREAMLRYYHAGVQLGKLLLPIFALALELPEDYFADKTRNSAAMMSILHYPPQTGDDIDDPFIGIGSHTDFECFTILWQQPGLQALQVLNSDDKWIDVPPREGTLVINIGDQLARWTNDVFKSTVHRALNYKGVRRYSIPLFFGTDYNVKLEPIPTCVSSTRPPKYDVVTAGEHVKSKLQALYGKKSQ</sequence>
<dbReference type="PANTHER" id="PTHR10209">
    <property type="entry name" value="OXIDOREDUCTASE, 2OG-FE II OXYGENASE FAMILY PROTEIN"/>
    <property type="match status" value="1"/>
</dbReference>
<evidence type="ECO:0000256" key="3">
    <source>
        <dbReference type="ARBA" id="ARBA00023002"/>
    </source>
</evidence>
<reference evidence="7 8" key="1">
    <citation type="submission" date="2014-02" db="EMBL/GenBank/DDBJ databases">
        <title>Transposable element dynamics among asymbiotic and ectomycorrhizal Amanita fungi.</title>
        <authorList>
            <consortium name="DOE Joint Genome Institute"/>
            <person name="Hess J."/>
            <person name="Skrede I."/>
            <person name="Wolfe B."/>
            <person name="LaButti K."/>
            <person name="Ohm R.A."/>
            <person name="Grigoriev I.V."/>
            <person name="Pringle A."/>
        </authorList>
    </citation>
    <scope>NUCLEOTIDE SEQUENCE [LARGE SCALE GENOMIC DNA]</scope>
    <source>
        <strain evidence="7 8">SKay4041</strain>
    </source>
</reference>
<keyword evidence="8" id="KW-1185">Reference proteome</keyword>
<dbReference type="STRING" id="703135.A0A2A9ND90"/>
<evidence type="ECO:0000256" key="4">
    <source>
        <dbReference type="ARBA" id="ARBA00023004"/>
    </source>
</evidence>
<comment type="similarity">
    <text evidence="1 5">Belongs to the iron/ascorbate-dependent oxidoreductase family.</text>
</comment>
<evidence type="ECO:0000256" key="5">
    <source>
        <dbReference type="RuleBase" id="RU003682"/>
    </source>
</evidence>
<organism evidence="7 8">
    <name type="scientific">Amanita thiersii Skay4041</name>
    <dbReference type="NCBI Taxonomy" id="703135"/>
    <lineage>
        <taxon>Eukaryota</taxon>
        <taxon>Fungi</taxon>
        <taxon>Dikarya</taxon>
        <taxon>Basidiomycota</taxon>
        <taxon>Agaricomycotina</taxon>
        <taxon>Agaricomycetes</taxon>
        <taxon>Agaricomycetidae</taxon>
        <taxon>Agaricales</taxon>
        <taxon>Pluteineae</taxon>
        <taxon>Amanitaceae</taxon>
        <taxon>Amanita</taxon>
    </lineage>
</organism>
<keyword evidence="2 5" id="KW-0479">Metal-binding</keyword>
<dbReference type="Gene3D" id="2.60.120.330">
    <property type="entry name" value="B-lactam Antibiotic, Isopenicillin N Synthase, Chain"/>
    <property type="match status" value="1"/>
</dbReference>
<dbReference type="GO" id="GO:0046872">
    <property type="term" value="F:metal ion binding"/>
    <property type="evidence" value="ECO:0007669"/>
    <property type="project" value="UniProtKB-KW"/>
</dbReference>
<dbReference type="SUPFAM" id="SSF51197">
    <property type="entry name" value="Clavaminate synthase-like"/>
    <property type="match status" value="1"/>
</dbReference>
<feature type="domain" description="Fe2OG dioxygenase" evidence="6">
    <location>
        <begin position="179"/>
        <end position="283"/>
    </location>
</feature>
<evidence type="ECO:0000256" key="2">
    <source>
        <dbReference type="ARBA" id="ARBA00022723"/>
    </source>
</evidence>
<evidence type="ECO:0000259" key="6">
    <source>
        <dbReference type="PROSITE" id="PS51471"/>
    </source>
</evidence>
<dbReference type="PROSITE" id="PS51471">
    <property type="entry name" value="FE2OG_OXY"/>
    <property type="match status" value="1"/>
</dbReference>
<keyword evidence="3 5" id="KW-0560">Oxidoreductase</keyword>
<dbReference type="OrthoDB" id="288590at2759"/>
<dbReference type="InterPro" id="IPR026992">
    <property type="entry name" value="DIOX_N"/>
</dbReference>